<organism evidence="1">
    <name type="scientific">marine metagenome</name>
    <dbReference type="NCBI Taxonomy" id="408172"/>
    <lineage>
        <taxon>unclassified sequences</taxon>
        <taxon>metagenomes</taxon>
        <taxon>ecological metagenomes</taxon>
    </lineage>
</organism>
<sequence length="82" mass="9501">MKHYAIGLVTGALLILSAVMFLGATESDQYEGRYQFIGGSTVDMKVFDSRTGKFYMRGRDFVTEYDIVNSYYRVHTYKLYED</sequence>
<proteinExistence type="predicted"/>
<dbReference type="EMBL" id="UINC01002748">
    <property type="protein sequence ID" value="SUZ99891.1"/>
    <property type="molecule type" value="Genomic_DNA"/>
</dbReference>
<evidence type="ECO:0000313" key="1">
    <source>
        <dbReference type="EMBL" id="SUZ99891.1"/>
    </source>
</evidence>
<name>A0A381S9A3_9ZZZZ</name>
<gene>
    <name evidence="1" type="ORF">METZ01_LOCUS52745</name>
</gene>
<reference evidence="1" key="1">
    <citation type="submission" date="2018-05" db="EMBL/GenBank/DDBJ databases">
        <authorList>
            <person name="Lanie J.A."/>
            <person name="Ng W.-L."/>
            <person name="Kazmierczak K.M."/>
            <person name="Andrzejewski T.M."/>
            <person name="Davidsen T.M."/>
            <person name="Wayne K.J."/>
            <person name="Tettelin H."/>
            <person name="Glass J.I."/>
            <person name="Rusch D."/>
            <person name="Podicherti R."/>
            <person name="Tsui H.-C.T."/>
            <person name="Winkler M.E."/>
        </authorList>
    </citation>
    <scope>NUCLEOTIDE SEQUENCE</scope>
</reference>
<protein>
    <submittedName>
        <fullName evidence="1">Uncharacterized protein</fullName>
    </submittedName>
</protein>
<dbReference type="AlphaFoldDB" id="A0A381S9A3"/>
<accession>A0A381S9A3</accession>